<dbReference type="InterPro" id="IPR024459">
    <property type="entry name" value="Acb1-like_N"/>
</dbReference>
<protein>
    <submittedName>
        <fullName evidence="2">Portal</fullName>
    </submittedName>
</protein>
<reference evidence="2" key="1">
    <citation type="journal article" date="2021" name="Proc. Natl. Acad. Sci. U.S.A.">
        <title>A Catalog of Tens of Thousands of Viruses from Human Metagenomes Reveals Hidden Associations with Chronic Diseases.</title>
        <authorList>
            <person name="Tisza M.J."/>
            <person name="Buck C.B."/>
        </authorList>
    </citation>
    <scope>NUCLEOTIDE SEQUENCE</scope>
    <source>
        <strain evidence="2">CtakU3</strain>
    </source>
</reference>
<dbReference type="EMBL" id="BK015306">
    <property type="protein sequence ID" value="DAE00599.1"/>
    <property type="molecule type" value="Genomic_DNA"/>
</dbReference>
<organism evidence="2">
    <name type="scientific">Myoviridae sp. ctakU3</name>
    <dbReference type="NCBI Taxonomy" id="2825135"/>
    <lineage>
        <taxon>Viruses</taxon>
        <taxon>Duplodnaviria</taxon>
        <taxon>Heunggongvirae</taxon>
        <taxon>Uroviricota</taxon>
        <taxon>Caudoviricetes</taxon>
    </lineage>
</organism>
<name>A0A8S5P0J7_9CAUD</name>
<sequence>MTRRNQQVRANSTARNMRKLADGVSNPLLRIGGDQLNTFSATNYRPQFTSLNRQELEWAYQSSWLCGVAVDTIAEDMTREGITIKHDAPEIVDAMERVISEYGVFEKLNDAIKWSRLYGGAIAVIMIDGQDLSTPLTYIPQGSFRGLYVFDRWQLDISLAEPVQELGEHFGEPIYYNVVNSDLELDIDKKIHYSRVIRLEGRKVPYNIRRAYQGWGASVLEPIYNNIKGFDLATQGSVQLIAKAYLRYYKVKQLRQILTNEQARKGFLNQMDIVRQFQNIEGITVGDTEDEFQTFSYTFTGIPEVLLQLGEQISGGLGVPLVRLFGQSPAGLNSTGESDIRNYYDSVKKLQTMMLGSAVKRLLNIVYQSVTGDKPSNDLTFEFKSLWQVTQTDKAVLATSLVNAIKDSYAEGLISLETALKELKAQSDVTGLFATITDEEISLATEQEKADLMMGDRYEEDKTETI</sequence>
<evidence type="ECO:0000313" key="2">
    <source>
        <dbReference type="EMBL" id="DAE00599.1"/>
    </source>
</evidence>
<proteinExistence type="predicted"/>
<dbReference type="NCBIfam" id="TIGR01555">
    <property type="entry name" value="phge_rel_HI1409"/>
    <property type="match status" value="1"/>
</dbReference>
<feature type="domain" description="Anti-CBASS protein Acb1-like N-terminal" evidence="1">
    <location>
        <begin position="55"/>
        <end position="405"/>
    </location>
</feature>
<dbReference type="InterPro" id="IPR006445">
    <property type="entry name" value="Phage-assoc_HI1409"/>
</dbReference>
<accession>A0A8S5P0J7</accession>
<evidence type="ECO:0000259" key="1">
    <source>
        <dbReference type="Pfam" id="PF06381"/>
    </source>
</evidence>
<dbReference type="Pfam" id="PF06381">
    <property type="entry name" value="Phage_portal_3"/>
    <property type="match status" value="1"/>
</dbReference>